<proteinExistence type="predicted"/>
<evidence type="ECO:0000256" key="5">
    <source>
        <dbReference type="ARBA" id="ARBA00023136"/>
    </source>
</evidence>
<evidence type="ECO:0000256" key="4">
    <source>
        <dbReference type="ARBA" id="ARBA00022989"/>
    </source>
</evidence>
<dbReference type="InterPro" id="IPR019476">
    <property type="entry name" value="T4SS_TraD_DNA-bd"/>
</dbReference>
<gene>
    <name evidence="8" type="ORF">FA584_03665</name>
</gene>
<evidence type="ECO:0000256" key="3">
    <source>
        <dbReference type="ARBA" id="ARBA00022692"/>
    </source>
</evidence>
<feature type="transmembrane region" description="Helical" evidence="6">
    <location>
        <begin position="61"/>
        <end position="84"/>
    </location>
</feature>
<dbReference type="Gene3D" id="3.40.50.300">
    <property type="entry name" value="P-loop containing nucleotide triphosphate hydrolases"/>
    <property type="match status" value="2"/>
</dbReference>
<dbReference type="GO" id="GO:0003677">
    <property type="term" value="F:DNA binding"/>
    <property type="evidence" value="ECO:0007669"/>
    <property type="project" value="UniProtKB-KW"/>
</dbReference>
<dbReference type="InterPro" id="IPR051539">
    <property type="entry name" value="T4SS-coupling_protein"/>
</dbReference>
<keyword evidence="2" id="KW-1003">Cell membrane</keyword>
<keyword evidence="5 6" id="KW-0472">Membrane</keyword>
<evidence type="ECO:0000313" key="9">
    <source>
        <dbReference type="Proteomes" id="UP000502831"/>
    </source>
</evidence>
<comment type="subcellular location">
    <subcellularLocation>
        <location evidence="1">Cell membrane</location>
        <topology evidence="1">Multi-pass membrane protein</topology>
    </subcellularLocation>
</comment>
<evidence type="ECO:0000256" key="6">
    <source>
        <dbReference type="SAM" id="Phobius"/>
    </source>
</evidence>
<dbReference type="AlphaFoldDB" id="A0AA92IYD5"/>
<dbReference type="GO" id="GO:0005886">
    <property type="term" value="C:plasma membrane"/>
    <property type="evidence" value="ECO:0007669"/>
    <property type="project" value="UniProtKB-SubCell"/>
</dbReference>
<reference evidence="8 9" key="1">
    <citation type="journal article" date="2017" name="Environ. Sci. Technol.">
        <title>Organohalide Respiration with Chlorinated Ethenes under Low pH Conditions.</title>
        <authorList>
            <person name="Yang Y."/>
            <person name="Capiro N.L."/>
            <person name="Marcet T.F."/>
            <person name="Yan J."/>
            <person name="Pennell K.D."/>
            <person name="Loffler F.E."/>
        </authorList>
    </citation>
    <scope>NUCLEOTIDE SEQUENCE [LARGE SCALE GENOMIC DNA]</scope>
    <source>
        <strain evidence="8 9">ACSDCE</strain>
    </source>
</reference>
<protein>
    <submittedName>
        <fullName evidence="8">Type IV secretion system DNA-binding domain-containing protein</fullName>
    </submittedName>
</protein>
<dbReference type="PANTHER" id="PTHR37937:SF1">
    <property type="entry name" value="CONJUGATIVE TRANSFER: DNA TRANSPORT"/>
    <property type="match status" value="1"/>
</dbReference>
<keyword evidence="3 6" id="KW-0812">Transmembrane</keyword>
<dbReference type="EMBL" id="CP039734">
    <property type="protein sequence ID" value="QIR75354.1"/>
    <property type="molecule type" value="Genomic_DNA"/>
</dbReference>
<dbReference type="SUPFAM" id="SSF52540">
    <property type="entry name" value="P-loop containing nucleoside triphosphate hydrolases"/>
    <property type="match status" value="1"/>
</dbReference>
<dbReference type="Proteomes" id="UP000502831">
    <property type="component" value="Chromosome"/>
</dbReference>
<dbReference type="InterPro" id="IPR027417">
    <property type="entry name" value="P-loop_NTPase"/>
</dbReference>
<dbReference type="RefSeq" id="WP_191342049.1">
    <property type="nucleotide sequence ID" value="NZ_CP039734.2"/>
</dbReference>
<dbReference type="PANTHER" id="PTHR37937">
    <property type="entry name" value="CONJUGATIVE TRANSFER: DNA TRANSPORT"/>
    <property type="match status" value="1"/>
</dbReference>
<feature type="domain" description="Type IV secretion system coupling protein TraD DNA-binding" evidence="7">
    <location>
        <begin position="125"/>
        <end position="551"/>
    </location>
</feature>
<dbReference type="Pfam" id="PF10412">
    <property type="entry name" value="TrwB_AAD_bind"/>
    <property type="match status" value="1"/>
</dbReference>
<organism evidence="8 9">
    <name type="scientific">Sulfurospirillum diekertiae</name>
    <dbReference type="NCBI Taxonomy" id="1854492"/>
    <lineage>
        <taxon>Bacteria</taxon>
        <taxon>Pseudomonadati</taxon>
        <taxon>Campylobacterota</taxon>
        <taxon>Epsilonproteobacteria</taxon>
        <taxon>Campylobacterales</taxon>
        <taxon>Sulfurospirillaceae</taxon>
        <taxon>Sulfurospirillum</taxon>
    </lineage>
</organism>
<keyword evidence="8" id="KW-0238">DNA-binding</keyword>
<evidence type="ECO:0000256" key="1">
    <source>
        <dbReference type="ARBA" id="ARBA00004651"/>
    </source>
</evidence>
<keyword evidence="4 6" id="KW-1133">Transmembrane helix</keyword>
<evidence type="ECO:0000313" key="8">
    <source>
        <dbReference type="EMBL" id="QIR75354.1"/>
    </source>
</evidence>
<accession>A0AA92IYD5</accession>
<name>A0AA92IYD5_9BACT</name>
<sequence>MDNFFMKMKQRAIIAGFVAFFLGLLTTRDILPLPFFHIESLLPDELPPLTDELWQDSIKGFLLYNLSAFLTYFTLSFALVCFFHNKIKKETVKRGAVRIDADKLKKIITKDMQIKKDAPLVHLAHERMPIPFKEIPRNFLFLGKAGSGKTQGIFNLLFGNFDKYGVQIDKGVSDYGYTFIIYDRKPDFTTRLYRRTSGKDFLFNPLDKNCIKWNIFDDLLEDNGTINESMVEFFAKSLCPTDSDSKNAHFQEQAQAVTKAVLVAVCGMASNANNKFLIDFIQANGDGLTLRNTLVKDKTVIKYGLHNNVANALTVGAGGLDNQGNSVMATLNKVFRGLSKREFYFTEGNFSIKTFFKTIDENPDRRLFIVNTKEMAGAYTTYFSLFINLIFKRGTSLSQPSNRRIFLMFDEIQSLGSDGNHELGKQLISELGNFLAESRSFGYSAIVATQSLPQLEQLIKKEGMRELFQHLSNKFIFQYNEPDGAEWLSRYFNEQEIERMRESISRGDNSERVSETEEEKLKRIVLPSEFNALKPLQCFCSIGEHPTSQLQFEYRLPPEITQKVLLKELPFFNNDDIDVLKNRYQIKLD</sequence>
<evidence type="ECO:0000259" key="7">
    <source>
        <dbReference type="Pfam" id="PF10412"/>
    </source>
</evidence>
<evidence type="ECO:0000256" key="2">
    <source>
        <dbReference type="ARBA" id="ARBA00022475"/>
    </source>
</evidence>
<dbReference type="CDD" id="cd01127">
    <property type="entry name" value="TrwB_TraG_TraD_VirD4"/>
    <property type="match status" value="1"/>
</dbReference>